<dbReference type="Proteomes" id="UP000288227">
    <property type="component" value="Unassembled WGS sequence"/>
</dbReference>
<evidence type="ECO:0000256" key="1">
    <source>
        <dbReference type="SAM" id="SignalP"/>
    </source>
</evidence>
<sequence length="129" mass="14418">MKYLIIGLASFISFTAPAQSVVDSVKDVTTEVYSMIVVNRYYERGTINGSIQTYFPTMVAPILQKNNTAVSFNVNLLNALNKHAEEGWSLVTVEAKDLKSYSNHTEASGGWTDNSLVNSETIYLFRKIR</sequence>
<evidence type="ECO:0008006" key="4">
    <source>
        <dbReference type="Google" id="ProtNLM"/>
    </source>
</evidence>
<dbReference type="OrthoDB" id="4469787at2"/>
<proteinExistence type="predicted"/>
<dbReference type="AlphaFoldDB" id="A0A401UB12"/>
<comment type="caution">
    <text evidence="2">The sequence shown here is derived from an EMBL/GenBank/DDBJ whole genome shotgun (WGS) entry which is preliminary data.</text>
</comment>
<gene>
    <name evidence="2" type="ORF">SanaruYs_23090</name>
</gene>
<organism evidence="2 3">
    <name type="scientific">Chryseotalea sanaruensis</name>
    <dbReference type="NCBI Taxonomy" id="2482724"/>
    <lineage>
        <taxon>Bacteria</taxon>
        <taxon>Pseudomonadati</taxon>
        <taxon>Bacteroidota</taxon>
        <taxon>Cytophagia</taxon>
        <taxon>Cytophagales</taxon>
        <taxon>Chryseotaleaceae</taxon>
        <taxon>Chryseotalea</taxon>
    </lineage>
</organism>
<dbReference type="RefSeq" id="WP_127122725.1">
    <property type="nucleotide sequence ID" value="NZ_BHXQ01000004.1"/>
</dbReference>
<feature type="signal peptide" evidence="1">
    <location>
        <begin position="1"/>
        <end position="18"/>
    </location>
</feature>
<feature type="chain" id="PRO_5019289923" description="DUF4177 domain-containing protein" evidence="1">
    <location>
        <begin position="19"/>
        <end position="129"/>
    </location>
</feature>
<evidence type="ECO:0000313" key="3">
    <source>
        <dbReference type="Proteomes" id="UP000288227"/>
    </source>
</evidence>
<dbReference type="EMBL" id="BHXQ01000004">
    <property type="protein sequence ID" value="GCC52077.1"/>
    <property type="molecule type" value="Genomic_DNA"/>
</dbReference>
<keyword evidence="1" id="KW-0732">Signal</keyword>
<evidence type="ECO:0000313" key="2">
    <source>
        <dbReference type="EMBL" id="GCC52077.1"/>
    </source>
</evidence>
<name>A0A401UB12_9BACT</name>
<accession>A0A401UB12</accession>
<reference evidence="2 3" key="1">
    <citation type="submission" date="2018-11" db="EMBL/GenBank/DDBJ databases">
        <title>Chryseotalea sanarue gen. nov., sp., nov., a member of the family Cytophagaceae, isolated from a brackish lake in Hamamatsu Japan.</title>
        <authorList>
            <person name="Maejima Y."/>
            <person name="Iino T."/>
            <person name="Muraguchi Y."/>
            <person name="Fukuda K."/>
            <person name="Ohkuma M."/>
            <person name="Moriuchi R."/>
            <person name="Dohra H."/>
            <person name="Kimbara K."/>
            <person name="Shintani M."/>
        </authorList>
    </citation>
    <scope>NUCLEOTIDE SEQUENCE [LARGE SCALE GENOMIC DNA]</scope>
    <source>
        <strain evidence="2 3">Ys</strain>
    </source>
</reference>
<keyword evidence="3" id="KW-1185">Reference proteome</keyword>
<protein>
    <recommendedName>
        <fullName evidence="4">DUF4177 domain-containing protein</fullName>
    </recommendedName>
</protein>